<evidence type="ECO:0000313" key="2">
    <source>
        <dbReference type="EMBL" id="OGM97864.1"/>
    </source>
</evidence>
<accession>A0A1F8EAE6</accession>
<keyword evidence="1" id="KW-0732">Signal</keyword>
<evidence type="ECO:0000256" key="1">
    <source>
        <dbReference type="SAM" id="SignalP"/>
    </source>
</evidence>
<proteinExistence type="predicted"/>
<sequence>MMRRGFQESAMKKMILALFAVLVLLASATTANAQIRWGYVPQSIEGWYYLVRGDQVGMLTADNLAMVRRMGDQYRRARIRTVVSDFGWNEEARMYGVSNPRGFFPLYNEQMRHLPPNMRQRIERGAGIVMVVDGIRRAAINPRSPWGWVEAAAGAVLTNDSRYRGEPKAPRGEILMEDDPQVQQMPAGQQSQTSSYPGQQADQEMVYQQAPPVLAPQRAFTEENLMVSALARQLYGKCWTRITLLEQLSKYDLTPRDVKDVARGSIYINMWESDLLLMAKDGSLDQCLVPPGEERIFILPAGNTGVNALVYRQKNGQAVPVTGIDMDWVSLGGSEGWIISSKCEGQPCRQ</sequence>
<comment type="caution">
    <text evidence="2">The sequence shown here is derived from an EMBL/GenBank/DDBJ whole genome shotgun (WGS) entry which is preliminary data.</text>
</comment>
<dbReference type="EMBL" id="MGJA01000007">
    <property type="protein sequence ID" value="OGM97864.1"/>
    <property type="molecule type" value="Genomic_DNA"/>
</dbReference>
<reference evidence="2 3" key="1">
    <citation type="journal article" date="2016" name="Nat. Commun.">
        <title>Thousands of microbial genomes shed light on interconnected biogeochemical processes in an aquifer system.</title>
        <authorList>
            <person name="Anantharaman K."/>
            <person name="Brown C.T."/>
            <person name="Hug L.A."/>
            <person name="Sharon I."/>
            <person name="Castelle C.J."/>
            <person name="Probst A.J."/>
            <person name="Thomas B.C."/>
            <person name="Singh A."/>
            <person name="Wilkins M.J."/>
            <person name="Karaoz U."/>
            <person name="Brodie E.L."/>
            <person name="Williams K.H."/>
            <person name="Hubbard S.S."/>
            <person name="Banfield J.F."/>
        </authorList>
    </citation>
    <scope>NUCLEOTIDE SEQUENCE [LARGE SCALE GENOMIC DNA]</scope>
</reference>
<protein>
    <submittedName>
        <fullName evidence="2">Uncharacterized protein</fullName>
    </submittedName>
</protein>
<name>A0A1F8EAE6_9BACT</name>
<organism evidence="2 3">
    <name type="scientific">Candidatus Yanofskybacteria bacterium RIFCSPHIGHO2_01_FULL_41_21</name>
    <dbReference type="NCBI Taxonomy" id="1802660"/>
    <lineage>
        <taxon>Bacteria</taxon>
        <taxon>Candidatus Yanofskyibacteriota</taxon>
    </lineage>
</organism>
<dbReference type="Proteomes" id="UP000178520">
    <property type="component" value="Unassembled WGS sequence"/>
</dbReference>
<gene>
    <name evidence="2" type="ORF">A2735_02765</name>
</gene>
<dbReference type="STRING" id="1802660.A2735_02765"/>
<evidence type="ECO:0000313" key="3">
    <source>
        <dbReference type="Proteomes" id="UP000178520"/>
    </source>
</evidence>
<dbReference type="AlphaFoldDB" id="A0A1F8EAE6"/>
<feature type="signal peptide" evidence="1">
    <location>
        <begin position="1"/>
        <end position="33"/>
    </location>
</feature>
<feature type="chain" id="PRO_5009535281" evidence="1">
    <location>
        <begin position="34"/>
        <end position="350"/>
    </location>
</feature>